<dbReference type="AlphaFoldDB" id="A0A1M4ST43"/>
<dbReference type="EMBL" id="FQVG01000002">
    <property type="protein sequence ID" value="SHE35349.1"/>
    <property type="molecule type" value="Genomic_DNA"/>
</dbReference>
<accession>A0A1M4ST43</accession>
<keyword evidence="2" id="KW-1003">Cell membrane</keyword>
<comment type="subcellular location">
    <subcellularLocation>
        <location evidence="1">Cell membrane</location>
    </subcellularLocation>
</comment>
<keyword evidence="5 6" id="KW-0472">Membrane</keyword>
<evidence type="ECO:0000256" key="6">
    <source>
        <dbReference type="SAM" id="Phobius"/>
    </source>
</evidence>
<keyword evidence="8" id="KW-1185">Reference proteome</keyword>
<organism evidence="7 8">
    <name type="scientific">Caloramator proteoclasticus DSM 10124</name>
    <dbReference type="NCBI Taxonomy" id="1121262"/>
    <lineage>
        <taxon>Bacteria</taxon>
        <taxon>Bacillati</taxon>
        <taxon>Bacillota</taxon>
        <taxon>Clostridia</taxon>
        <taxon>Eubacteriales</taxon>
        <taxon>Clostridiaceae</taxon>
        <taxon>Caloramator</taxon>
    </lineage>
</organism>
<keyword evidence="3 6" id="KW-0812">Transmembrane</keyword>
<evidence type="ECO:0000313" key="8">
    <source>
        <dbReference type="Proteomes" id="UP000184423"/>
    </source>
</evidence>
<dbReference type="Pfam" id="PF04347">
    <property type="entry name" value="FliO"/>
    <property type="match status" value="1"/>
</dbReference>
<evidence type="ECO:0000256" key="2">
    <source>
        <dbReference type="ARBA" id="ARBA00022475"/>
    </source>
</evidence>
<evidence type="ECO:0008006" key="9">
    <source>
        <dbReference type="Google" id="ProtNLM"/>
    </source>
</evidence>
<dbReference type="Proteomes" id="UP000184423">
    <property type="component" value="Unassembled WGS sequence"/>
</dbReference>
<sequence>MNYIIYAFKILLILPFILFLIVLTTKILNNYQYKSKHIKVIDRVQIAPNSYILLIKIIDKTYVMSTNNNESKILFEIENPLELNEEDRGFNLLNFMKYNLNLKREDKE</sequence>
<reference evidence="8" key="1">
    <citation type="submission" date="2016-11" db="EMBL/GenBank/DDBJ databases">
        <authorList>
            <person name="Varghese N."/>
            <person name="Submissions S."/>
        </authorList>
    </citation>
    <scope>NUCLEOTIDE SEQUENCE [LARGE SCALE GENOMIC DNA]</scope>
    <source>
        <strain evidence="8">DSM 10124</strain>
    </source>
</reference>
<dbReference type="RefSeq" id="WP_073247651.1">
    <property type="nucleotide sequence ID" value="NZ_FQVG01000002.1"/>
</dbReference>
<protein>
    <recommendedName>
        <fullName evidence="9">Flagellar protein FliO/FliZ</fullName>
    </recommendedName>
</protein>
<evidence type="ECO:0000256" key="4">
    <source>
        <dbReference type="ARBA" id="ARBA00022989"/>
    </source>
</evidence>
<dbReference type="InterPro" id="IPR022781">
    <property type="entry name" value="Flagellar_biosynth_FliO"/>
</dbReference>
<proteinExistence type="predicted"/>
<dbReference type="GO" id="GO:0044781">
    <property type="term" value="P:bacterial-type flagellum organization"/>
    <property type="evidence" value="ECO:0007669"/>
    <property type="project" value="InterPro"/>
</dbReference>
<evidence type="ECO:0000256" key="1">
    <source>
        <dbReference type="ARBA" id="ARBA00004236"/>
    </source>
</evidence>
<evidence type="ECO:0000313" key="7">
    <source>
        <dbReference type="EMBL" id="SHE35349.1"/>
    </source>
</evidence>
<evidence type="ECO:0000256" key="5">
    <source>
        <dbReference type="ARBA" id="ARBA00023136"/>
    </source>
</evidence>
<keyword evidence="4 6" id="KW-1133">Transmembrane helix</keyword>
<dbReference type="GO" id="GO:0016020">
    <property type="term" value="C:membrane"/>
    <property type="evidence" value="ECO:0007669"/>
    <property type="project" value="InterPro"/>
</dbReference>
<evidence type="ECO:0000256" key="3">
    <source>
        <dbReference type="ARBA" id="ARBA00022692"/>
    </source>
</evidence>
<name>A0A1M4ST43_9CLOT</name>
<gene>
    <name evidence="7" type="ORF">SAMN02746091_00226</name>
</gene>
<feature type="transmembrane region" description="Helical" evidence="6">
    <location>
        <begin position="6"/>
        <end position="28"/>
    </location>
</feature>